<name>A0ABZ2KU11_9BACT</name>
<dbReference type="InterPro" id="IPR011009">
    <property type="entry name" value="Kinase-like_dom_sf"/>
</dbReference>
<feature type="region of interest" description="Disordered" evidence="4">
    <location>
        <begin position="353"/>
        <end position="382"/>
    </location>
</feature>
<feature type="region of interest" description="Disordered" evidence="4">
    <location>
        <begin position="417"/>
        <end position="543"/>
    </location>
</feature>
<keyword evidence="5" id="KW-0812">Transmembrane</keyword>
<evidence type="ECO:0000313" key="8">
    <source>
        <dbReference type="Proteomes" id="UP001374803"/>
    </source>
</evidence>
<keyword evidence="1 3" id="KW-0547">Nucleotide-binding</keyword>
<accession>A0ABZ2KU11</accession>
<keyword evidence="7" id="KW-0723">Serine/threonine-protein kinase</keyword>
<dbReference type="PROSITE" id="PS50011">
    <property type="entry name" value="PROTEIN_KINASE_DOM"/>
    <property type="match status" value="1"/>
</dbReference>
<keyword evidence="5" id="KW-0472">Membrane</keyword>
<evidence type="ECO:0000256" key="1">
    <source>
        <dbReference type="ARBA" id="ARBA00022741"/>
    </source>
</evidence>
<feature type="compositionally biased region" description="Low complexity" evidence="4">
    <location>
        <begin position="433"/>
        <end position="447"/>
    </location>
</feature>
<dbReference type="Pfam" id="PF00069">
    <property type="entry name" value="Pkinase"/>
    <property type="match status" value="1"/>
</dbReference>
<protein>
    <submittedName>
        <fullName evidence="7">Serine/threonine protein kinase</fullName>
    </submittedName>
</protein>
<reference evidence="7" key="1">
    <citation type="submission" date="2021-12" db="EMBL/GenBank/DDBJ databases">
        <title>Discovery of the Pendulisporaceae a myxobacterial family with distinct sporulation behavior and unique specialized metabolism.</title>
        <authorList>
            <person name="Garcia R."/>
            <person name="Popoff A."/>
            <person name="Bader C.D."/>
            <person name="Loehr J."/>
            <person name="Walesch S."/>
            <person name="Walt C."/>
            <person name="Boldt J."/>
            <person name="Bunk B."/>
            <person name="Haeckl F.J.F.P.J."/>
            <person name="Gunesch A.P."/>
            <person name="Birkelbach J."/>
            <person name="Nuebel U."/>
            <person name="Pietschmann T."/>
            <person name="Bach T."/>
            <person name="Mueller R."/>
        </authorList>
    </citation>
    <scope>NUCLEOTIDE SEQUENCE</scope>
    <source>
        <strain evidence="7">MSr11367</strain>
    </source>
</reference>
<keyword evidence="5" id="KW-1133">Transmembrane helix</keyword>
<evidence type="ECO:0000256" key="2">
    <source>
        <dbReference type="ARBA" id="ARBA00022840"/>
    </source>
</evidence>
<dbReference type="PROSITE" id="PS00108">
    <property type="entry name" value="PROTEIN_KINASE_ST"/>
    <property type="match status" value="1"/>
</dbReference>
<dbReference type="SUPFAM" id="SSF56112">
    <property type="entry name" value="Protein kinase-like (PK-like)"/>
    <property type="match status" value="1"/>
</dbReference>
<dbReference type="InterPro" id="IPR008271">
    <property type="entry name" value="Ser/Thr_kinase_AS"/>
</dbReference>
<dbReference type="RefSeq" id="WP_394831743.1">
    <property type="nucleotide sequence ID" value="NZ_CP089929.1"/>
</dbReference>
<feature type="domain" description="Protein kinase" evidence="6">
    <location>
        <begin position="41"/>
        <end position="327"/>
    </location>
</feature>
<evidence type="ECO:0000256" key="4">
    <source>
        <dbReference type="SAM" id="MobiDB-lite"/>
    </source>
</evidence>
<feature type="compositionally biased region" description="Basic and acidic residues" evidence="4">
    <location>
        <begin position="506"/>
        <end position="518"/>
    </location>
</feature>
<keyword evidence="7" id="KW-0418">Kinase</keyword>
<feature type="transmembrane region" description="Helical" evidence="5">
    <location>
        <begin position="387"/>
        <end position="408"/>
    </location>
</feature>
<keyword evidence="2 3" id="KW-0067">ATP-binding</keyword>
<dbReference type="InterPro" id="IPR000719">
    <property type="entry name" value="Prot_kinase_dom"/>
</dbReference>
<feature type="compositionally biased region" description="Low complexity" evidence="4">
    <location>
        <begin position="456"/>
        <end position="495"/>
    </location>
</feature>
<organism evidence="7 8">
    <name type="scientific">Pendulispora rubella</name>
    <dbReference type="NCBI Taxonomy" id="2741070"/>
    <lineage>
        <taxon>Bacteria</taxon>
        <taxon>Pseudomonadati</taxon>
        <taxon>Myxococcota</taxon>
        <taxon>Myxococcia</taxon>
        <taxon>Myxococcales</taxon>
        <taxon>Sorangiineae</taxon>
        <taxon>Pendulisporaceae</taxon>
        <taxon>Pendulispora</taxon>
    </lineage>
</organism>
<dbReference type="PANTHER" id="PTHR44329">
    <property type="entry name" value="SERINE/THREONINE-PROTEIN KINASE TNNI3K-RELATED"/>
    <property type="match status" value="1"/>
</dbReference>
<keyword evidence="7" id="KW-0808">Transferase</keyword>
<gene>
    <name evidence="7" type="ORF">LVJ94_35040</name>
</gene>
<dbReference type="Proteomes" id="UP001374803">
    <property type="component" value="Chromosome"/>
</dbReference>
<keyword evidence="8" id="KW-1185">Reference proteome</keyword>
<feature type="binding site" evidence="3">
    <location>
        <position position="69"/>
    </location>
    <ligand>
        <name>ATP</name>
        <dbReference type="ChEBI" id="CHEBI:30616"/>
    </ligand>
</feature>
<feature type="compositionally biased region" description="Polar residues" evidence="4">
    <location>
        <begin position="367"/>
        <end position="382"/>
    </location>
</feature>
<dbReference type="CDD" id="cd14014">
    <property type="entry name" value="STKc_PknB_like"/>
    <property type="match status" value="1"/>
</dbReference>
<dbReference type="Gene3D" id="1.10.510.10">
    <property type="entry name" value="Transferase(Phosphotransferase) domain 1"/>
    <property type="match status" value="1"/>
</dbReference>
<sequence>MQRKPVTNLAAVVASTPQTRLAEAGGDYPVDSSYLVPGTETIIHRLLGRGGYGSVWQGTHATFGEVALKTLHPHLMANKEIVERFLREHDILRYVKHPNIVRVYGAGYTADEFRPYILFEYLDGLGGRTALKNKGRLSMNHALEILIDIASALAALHQMKIVHGDVKPENIYIAIEDSGKAVPKLIDFGVYKHFVHGVPGILVNVEGTLLYIAPESILGQDAGPAGDVYSFGVLAYELITGIRPTYKAEEKVAEFKRNMGMAGEIPDFVRHAVLNEPAPNLHDYLLVPPAVERLVAACLQKDPRRRPTMSQAAHDLRVAYKNLDPMFISSNESTQEILTGSVRALNPESIQRAAARARARRRDITTDEPTTVSSDATSPPVSVSRSIQWGVFAAFGIMLFLGGVYGVARLVQTRDAAKSSAPAPSSTNAEGLAASEENAKSAASSTAPPIPPPQPSSDVTPPGSAHEPVAAPLATSSPSASSAPKDKAGPPAGSGSPRVVSSQGRVDLERLDESDGSKPKAPSKRKPSSSKKAGDEYSGWMDK</sequence>
<evidence type="ECO:0000256" key="3">
    <source>
        <dbReference type="PROSITE-ProRule" id="PRU10141"/>
    </source>
</evidence>
<evidence type="ECO:0000256" key="5">
    <source>
        <dbReference type="SAM" id="Phobius"/>
    </source>
</evidence>
<evidence type="ECO:0000259" key="6">
    <source>
        <dbReference type="PROSITE" id="PS50011"/>
    </source>
</evidence>
<dbReference type="GO" id="GO:0004674">
    <property type="term" value="F:protein serine/threonine kinase activity"/>
    <property type="evidence" value="ECO:0007669"/>
    <property type="project" value="UniProtKB-KW"/>
</dbReference>
<dbReference type="Gene3D" id="3.30.200.20">
    <property type="entry name" value="Phosphorylase Kinase, domain 1"/>
    <property type="match status" value="1"/>
</dbReference>
<dbReference type="PROSITE" id="PS00107">
    <property type="entry name" value="PROTEIN_KINASE_ATP"/>
    <property type="match status" value="1"/>
</dbReference>
<evidence type="ECO:0000313" key="7">
    <source>
        <dbReference type="EMBL" id="WXB02118.1"/>
    </source>
</evidence>
<dbReference type="InterPro" id="IPR051681">
    <property type="entry name" value="Ser/Thr_Kinases-Pseudokinases"/>
</dbReference>
<dbReference type="InterPro" id="IPR017441">
    <property type="entry name" value="Protein_kinase_ATP_BS"/>
</dbReference>
<dbReference type="SMART" id="SM00220">
    <property type="entry name" value="S_TKc"/>
    <property type="match status" value="1"/>
</dbReference>
<proteinExistence type="predicted"/>
<dbReference type="EMBL" id="CP089983">
    <property type="protein sequence ID" value="WXB02118.1"/>
    <property type="molecule type" value="Genomic_DNA"/>
</dbReference>